<keyword evidence="2" id="KW-0807">Transducer</keyword>
<reference evidence="6 7" key="1">
    <citation type="submission" date="2022-05" db="EMBL/GenBank/DDBJ databases">
        <title>S8-45 Sphingomonas ultraviolaceadurans.</title>
        <authorList>
            <person name="Liu Y."/>
        </authorList>
    </citation>
    <scope>NUCLEOTIDE SEQUENCE [LARGE SCALE GENOMIC DNA]</scope>
    <source>
        <strain evidence="6 7">S8-45</strain>
    </source>
</reference>
<dbReference type="Gene3D" id="1.10.287.950">
    <property type="entry name" value="Methyl-accepting chemotaxis protein"/>
    <property type="match status" value="1"/>
</dbReference>
<comment type="similarity">
    <text evidence="1">Belongs to the methyl-accepting chemotaxis (MCP) protein family.</text>
</comment>
<dbReference type="RefSeq" id="WP_249504138.1">
    <property type="nucleotide sequence ID" value="NZ_CP097253.1"/>
</dbReference>
<protein>
    <recommendedName>
        <fullName evidence="8">Methyl-accepting chemotaxis protein</fullName>
    </recommendedName>
</protein>
<evidence type="ECO:0000259" key="5">
    <source>
        <dbReference type="PROSITE" id="PS50885"/>
    </source>
</evidence>
<evidence type="ECO:0000313" key="6">
    <source>
        <dbReference type="EMBL" id="UUR08361.1"/>
    </source>
</evidence>
<sequence length="403" mass="42578">MRFDGLTLAQASLTAGSGLALTLLSNVAPVGATLAWIAMSTTAALALGQWGRRRVSDRHRASLAQVEEQMRVIFAENVSRGLVLDHLRGGLNRLAAGDVTHRLKSQFSRFYEPLRNDFNAAAARLAEAQAAALRINRRAAHLRDTCQDHACRSDWQPELAHLMGSSGKISGNLALAEALALQATTDLELLAGGLDRSVRAMSVIEAGSKEALTTLKELDALALRTSLLALQVGDEAGETGALPALKEEARQLAEQSATTAMVVRERFGAGFKLVAEGVQSLASVAGVMPLLAARLQEAKEVVGEASVTADIHSFGLQNIATVWGQIEFATDQNAATLAEAASTARSLVAETERLTPRTDSAADRPGARPPAPTRHRTTPPVRPARAAVGSFPLAACQPAQWVG</sequence>
<dbReference type="InterPro" id="IPR004089">
    <property type="entry name" value="MCPsignal_dom"/>
</dbReference>
<feature type="domain" description="Methyl-accepting transducer" evidence="4">
    <location>
        <begin position="158"/>
        <end position="348"/>
    </location>
</feature>
<feature type="region of interest" description="Disordered" evidence="3">
    <location>
        <begin position="354"/>
        <end position="383"/>
    </location>
</feature>
<evidence type="ECO:0000256" key="2">
    <source>
        <dbReference type="PROSITE-ProRule" id="PRU00284"/>
    </source>
</evidence>
<dbReference type="Proteomes" id="UP000831921">
    <property type="component" value="Chromosome"/>
</dbReference>
<dbReference type="InterPro" id="IPR003660">
    <property type="entry name" value="HAMP_dom"/>
</dbReference>
<evidence type="ECO:0000256" key="3">
    <source>
        <dbReference type="SAM" id="MobiDB-lite"/>
    </source>
</evidence>
<gene>
    <name evidence="6" type="ORF">M1K48_01565</name>
</gene>
<dbReference type="PROSITE" id="PS50111">
    <property type="entry name" value="CHEMOTAXIS_TRANSDUC_2"/>
    <property type="match status" value="1"/>
</dbReference>
<keyword evidence="7" id="KW-1185">Reference proteome</keyword>
<feature type="compositionally biased region" description="Basic and acidic residues" evidence="3">
    <location>
        <begin position="354"/>
        <end position="366"/>
    </location>
</feature>
<evidence type="ECO:0000313" key="7">
    <source>
        <dbReference type="Proteomes" id="UP000831921"/>
    </source>
</evidence>
<accession>A0ABY5MWJ5</accession>
<dbReference type="SUPFAM" id="SSF58104">
    <property type="entry name" value="Methyl-accepting chemotaxis protein (MCP) signaling domain"/>
    <property type="match status" value="1"/>
</dbReference>
<name>A0ABY5MWJ5_9SPHN</name>
<evidence type="ECO:0000256" key="1">
    <source>
        <dbReference type="ARBA" id="ARBA00029447"/>
    </source>
</evidence>
<proteinExistence type="inferred from homology"/>
<dbReference type="EMBL" id="CP097253">
    <property type="protein sequence ID" value="UUR08361.1"/>
    <property type="molecule type" value="Genomic_DNA"/>
</dbReference>
<feature type="domain" description="HAMP" evidence="5">
    <location>
        <begin position="84"/>
        <end position="130"/>
    </location>
</feature>
<organism evidence="6 7">
    <name type="scientific">Sphingomonas glaciei</name>
    <dbReference type="NCBI Taxonomy" id="2938948"/>
    <lineage>
        <taxon>Bacteria</taxon>
        <taxon>Pseudomonadati</taxon>
        <taxon>Pseudomonadota</taxon>
        <taxon>Alphaproteobacteria</taxon>
        <taxon>Sphingomonadales</taxon>
        <taxon>Sphingomonadaceae</taxon>
        <taxon>Sphingomonas</taxon>
    </lineage>
</organism>
<evidence type="ECO:0008006" key="8">
    <source>
        <dbReference type="Google" id="ProtNLM"/>
    </source>
</evidence>
<dbReference type="PROSITE" id="PS50885">
    <property type="entry name" value="HAMP"/>
    <property type="match status" value="1"/>
</dbReference>
<evidence type="ECO:0000259" key="4">
    <source>
        <dbReference type="PROSITE" id="PS50111"/>
    </source>
</evidence>